<gene>
    <name evidence="6" type="ORF">OBE_07304</name>
</gene>
<evidence type="ECO:0000256" key="2">
    <source>
        <dbReference type="ARBA" id="ARBA00022989"/>
    </source>
</evidence>
<comment type="caution">
    <text evidence="6">The sequence shown here is derived from an EMBL/GenBank/DDBJ whole genome shotgun (WGS) entry which is preliminary data.</text>
</comment>
<dbReference type="GO" id="GO:0008233">
    <property type="term" value="F:peptidase activity"/>
    <property type="evidence" value="ECO:0007669"/>
    <property type="project" value="InterPro"/>
</dbReference>
<keyword evidence="3 4" id="KW-0472">Membrane</keyword>
<keyword evidence="6" id="KW-0067">ATP-binding</keyword>
<dbReference type="GO" id="GO:0006508">
    <property type="term" value="P:proteolysis"/>
    <property type="evidence" value="ECO:0007669"/>
    <property type="project" value="InterPro"/>
</dbReference>
<feature type="transmembrane region" description="Helical" evidence="4">
    <location>
        <begin position="191"/>
        <end position="211"/>
    </location>
</feature>
<keyword evidence="1 4" id="KW-0812">Transmembrane</keyword>
<evidence type="ECO:0000259" key="5">
    <source>
        <dbReference type="PROSITE" id="PS50990"/>
    </source>
</evidence>
<keyword evidence="2 4" id="KW-1133">Transmembrane helix</keyword>
<dbReference type="EMBL" id="AJWZ01005021">
    <property type="protein sequence ID" value="EKC63742.1"/>
    <property type="molecule type" value="Genomic_DNA"/>
</dbReference>
<feature type="transmembrane region" description="Helical" evidence="4">
    <location>
        <begin position="147"/>
        <end position="171"/>
    </location>
</feature>
<accession>K1SSW7</accession>
<sequence length="216" mass="24126">MQKKVPYVAQLGNMDCSIACMTMLFRYYGLDVDIVDVGQVVHIGRDGVNLTQLKQATQQFGFKCTAYRYNKQKNILDSNLPAVVYSGSHLAVIGSKTVLGQYILLDPIKGKSIVNFEQIHDTFSDILITIRPEKRIKRKKCKPKLKVAINYKLVAGIISLMLLIQALTLSIPLVEQALIDSITQSQSLLNSAYILVGCIVIAGLYFFLSIARQMYC</sequence>
<evidence type="ECO:0000256" key="4">
    <source>
        <dbReference type="SAM" id="Phobius"/>
    </source>
</evidence>
<name>K1SSW7_9ZZZZ</name>
<organism evidence="6">
    <name type="scientific">human gut metagenome</name>
    <dbReference type="NCBI Taxonomy" id="408170"/>
    <lineage>
        <taxon>unclassified sequences</taxon>
        <taxon>metagenomes</taxon>
        <taxon>organismal metagenomes</taxon>
    </lineage>
</organism>
<dbReference type="SUPFAM" id="SSF90123">
    <property type="entry name" value="ABC transporter transmembrane region"/>
    <property type="match status" value="1"/>
</dbReference>
<reference evidence="6" key="1">
    <citation type="journal article" date="2013" name="Environ. Microbiol.">
        <title>Microbiota from the distal guts of lean and obese adolescents exhibit partial functional redundancy besides clear differences in community structure.</title>
        <authorList>
            <person name="Ferrer M."/>
            <person name="Ruiz A."/>
            <person name="Lanza F."/>
            <person name="Haange S.B."/>
            <person name="Oberbach A."/>
            <person name="Till H."/>
            <person name="Bargiela R."/>
            <person name="Campoy C."/>
            <person name="Segura M.T."/>
            <person name="Richter M."/>
            <person name="von Bergen M."/>
            <person name="Seifert J."/>
            <person name="Suarez A."/>
        </authorList>
    </citation>
    <scope>NUCLEOTIDE SEQUENCE</scope>
</reference>
<feature type="domain" description="Peptidase C39" evidence="5">
    <location>
        <begin position="10"/>
        <end position="130"/>
    </location>
</feature>
<protein>
    <submittedName>
        <fullName evidence="6">ABC transporter, ATP-binding protein</fullName>
    </submittedName>
</protein>
<evidence type="ECO:0000313" key="6">
    <source>
        <dbReference type="EMBL" id="EKC63742.1"/>
    </source>
</evidence>
<proteinExistence type="predicted"/>
<dbReference type="Pfam" id="PF03412">
    <property type="entry name" value="Peptidase_C39"/>
    <property type="match status" value="1"/>
</dbReference>
<dbReference type="InterPro" id="IPR005074">
    <property type="entry name" value="Peptidase_C39"/>
</dbReference>
<dbReference type="InterPro" id="IPR036640">
    <property type="entry name" value="ABC1_TM_sf"/>
</dbReference>
<dbReference type="AlphaFoldDB" id="K1SSW7"/>
<dbReference type="GO" id="GO:0005524">
    <property type="term" value="F:ATP binding"/>
    <property type="evidence" value="ECO:0007669"/>
    <property type="project" value="UniProtKB-KW"/>
</dbReference>
<evidence type="ECO:0000256" key="3">
    <source>
        <dbReference type="ARBA" id="ARBA00023136"/>
    </source>
</evidence>
<dbReference type="GO" id="GO:0016020">
    <property type="term" value="C:membrane"/>
    <property type="evidence" value="ECO:0007669"/>
    <property type="project" value="InterPro"/>
</dbReference>
<dbReference type="Gene3D" id="3.90.70.10">
    <property type="entry name" value="Cysteine proteinases"/>
    <property type="match status" value="1"/>
</dbReference>
<dbReference type="PROSITE" id="PS50990">
    <property type="entry name" value="PEPTIDASE_C39"/>
    <property type="match status" value="1"/>
</dbReference>
<keyword evidence="6" id="KW-0547">Nucleotide-binding</keyword>
<evidence type="ECO:0000256" key="1">
    <source>
        <dbReference type="ARBA" id="ARBA00022692"/>
    </source>
</evidence>